<keyword evidence="2" id="KW-0472">Membrane</keyword>
<accession>A0ABD5U884</accession>
<reference evidence="3 4" key="1">
    <citation type="journal article" date="2019" name="Int. J. Syst. Evol. Microbiol.">
        <title>The Global Catalogue of Microorganisms (GCM) 10K type strain sequencing project: providing services to taxonomists for standard genome sequencing and annotation.</title>
        <authorList>
            <consortium name="The Broad Institute Genomics Platform"/>
            <consortium name="The Broad Institute Genome Sequencing Center for Infectious Disease"/>
            <person name="Wu L."/>
            <person name="Ma J."/>
        </authorList>
    </citation>
    <scope>NUCLEOTIDE SEQUENCE [LARGE SCALE GENOMIC DNA]</scope>
    <source>
        <strain evidence="3 4">PSRA2</strain>
    </source>
</reference>
<feature type="transmembrane region" description="Helical" evidence="2">
    <location>
        <begin position="125"/>
        <end position="144"/>
    </location>
</feature>
<protein>
    <recommendedName>
        <fullName evidence="5">DUF456 domain-containing protein</fullName>
    </recommendedName>
</protein>
<feature type="region of interest" description="Disordered" evidence="1">
    <location>
        <begin position="1"/>
        <end position="33"/>
    </location>
</feature>
<dbReference type="RefSeq" id="WP_304446664.1">
    <property type="nucleotide sequence ID" value="NZ_JARRAH010000001.1"/>
</dbReference>
<comment type="caution">
    <text evidence="3">The sequence shown here is derived from an EMBL/GenBank/DDBJ whole genome shotgun (WGS) entry which is preliminary data.</text>
</comment>
<evidence type="ECO:0000256" key="2">
    <source>
        <dbReference type="SAM" id="Phobius"/>
    </source>
</evidence>
<organism evidence="3 4">
    <name type="scientific">Halomarina ordinaria</name>
    <dbReference type="NCBI Taxonomy" id="3033939"/>
    <lineage>
        <taxon>Archaea</taxon>
        <taxon>Methanobacteriati</taxon>
        <taxon>Methanobacteriota</taxon>
        <taxon>Stenosarchaea group</taxon>
        <taxon>Halobacteria</taxon>
        <taxon>Halobacteriales</taxon>
        <taxon>Natronomonadaceae</taxon>
        <taxon>Halomarina</taxon>
    </lineage>
</organism>
<feature type="transmembrane region" description="Helical" evidence="2">
    <location>
        <begin position="69"/>
        <end position="90"/>
    </location>
</feature>
<feature type="transmembrane region" description="Helical" evidence="2">
    <location>
        <begin position="43"/>
        <end position="63"/>
    </location>
</feature>
<proteinExistence type="predicted"/>
<dbReference type="Proteomes" id="UP001596406">
    <property type="component" value="Unassembled WGS sequence"/>
</dbReference>
<sequence>MSRTDDLLRELEEDAESSPSATSSTSEAGPSRRERLGGRLKRVFSLRYFVVALALALGGLFLVGTFLPFVPAVGLLGVFLATFGLGLVSARRHYTEVAVAGAVAATASVLADFFVFAVIGDSGATLAAAGAGAGALVAVLGHYFGRDLRAGLTEDL</sequence>
<feature type="compositionally biased region" description="Low complexity" evidence="1">
    <location>
        <begin position="17"/>
        <end position="29"/>
    </location>
</feature>
<feature type="compositionally biased region" description="Basic and acidic residues" evidence="1">
    <location>
        <begin position="1"/>
        <end position="10"/>
    </location>
</feature>
<evidence type="ECO:0000313" key="3">
    <source>
        <dbReference type="EMBL" id="MFC6834954.1"/>
    </source>
</evidence>
<gene>
    <name evidence="3" type="ORF">ACFQHK_00360</name>
</gene>
<evidence type="ECO:0008006" key="5">
    <source>
        <dbReference type="Google" id="ProtNLM"/>
    </source>
</evidence>
<keyword evidence="2" id="KW-1133">Transmembrane helix</keyword>
<evidence type="ECO:0000313" key="4">
    <source>
        <dbReference type="Proteomes" id="UP001596406"/>
    </source>
</evidence>
<name>A0ABD5U884_9EURY</name>
<dbReference type="EMBL" id="JBHSXM010000001">
    <property type="protein sequence ID" value="MFC6834954.1"/>
    <property type="molecule type" value="Genomic_DNA"/>
</dbReference>
<evidence type="ECO:0000256" key="1">
    <source>
        <dbReference type="SAM" id="MobiDB-lite"/>
    </source>
</evidence>
<keyword evidence="4" id="KW-1185">Reference proteome</keyword>
<keyword evidence="2" id="KW-0812">Transmembrane</keyword>
<feature type="transmembrane region" description="Helical" evidence="2">
    <location>
        <begin position="97"/>
        <end position="119"/>
    </location>
</feature>
<dbReference type="AlphaFoldDB" id="A0ABD5U884"/>